<evidence type="ECO:0000313" key="2">
    <source>
        <dbReference type="Proteomes" id="UP000319809"/>
    </source>
</evidence>
<dbReference type="KEGG" id="spol:FH971_04430"/>
<gene>
    <name evidence="1" type="ORF">FH971_04430</name>
</gene>
<sequence length="141" mass="16713">MSNKRLASLCGMEEKKLAKLGKQKKELHQRMQTAVYQCQHISQMIDEYRICDRRGTNSLLWQNASNMAQVLVPMTAKLVQKQALLQQEQHRLDYLWRRQLGRQQSIKWYQMEQRRESLQREAVKEQKSADDLAGVYGGYKR</sequence>
<dbReference type="AlphaFoldDB" id="A0A4Y5YCL1"/>
<dbReference type="EMBL" id="CP041036">
    <property type="protein sequence ID" value="QDE30283.1"/>
    <property type="molecule type" value="Genomic_DNA"/>
</dbReference>
<evidence type="ECO:0008006" key="3">
    <source>
        <dbReference type="Google" id="ProtNLM"/>
    </source>
</evidence>
<evidence type="ECO:0000313" key="1">
    <source>
        <dbReference type="EMBL" id="QDE30283.1"/>
    </source>
</evidence>
<keyword evidence="2" id="KW-1185">Reference proteome</keyword>
<dbReference type="RefSeq" id="WP_140233503.1">
    <property type="nucleotide sequence ID" value="NZ_CP041036.1"/>
</dbReference>
<dbReference type="Proteomes" id="UP000319809">
    <property type="component" value="Chromosome"/>
</dbReference>
<proteinExistence type="predicted"/>
<name>A0A4Y5YCL1_9GAMM</name>
<accession>A0A4Y5YCL1</accession>
<reference evidence="1 2" key="1">
    <citation type="submission" date="2019-06" db="EMBL/GenBank/DDBJ databases">
        <title>The genome of Shewanella sp. SM1901.</title>
        <authorList>
            <person name="Cha Q."/>
        </authorList>
    </citation>
    <scope>NUCLEOTIDE SEQUENCE [LARGE SCALE GENOMIC DNA]</scope>
    <source>
        <strain evidence="1 2">SM1901</strain>
    </source>
</reference>
<protein>
    <recommendedName>
        <fullName evidence="3">Flagellar FliJ protein</fullName>
    </recommendedName>
</protein>
<organism evidence="1 2">
    <name type="scientific">Shewanella polaris</name>
    <dbReference type="NCBI Taxonomy" id="2588449"/>
    <lineage>
        <taxon>Bacteria</taxon>
        <taxon>Pseudomonadati</taxon>
        <taxon>Pseudomonadota</taxon>
        <taxon>Gammaproteobacteria</taxon>
        <taxon>Alteromonadales</taxon>
        <taxon>Shewanellaceae</taxon>
        <taxon>Shewanella</taxon>
    </lineage>
</organism>